<dbReference type="Proteomes" id="UP000887540">
    <property type="component" value="Unplaced"/>
</dbReference>
<dbReference type="PANTHER" id="PTHR44590:SF3">
    <property type="entry name" value="CARBOXYLESTERASE TYPE B DOMAIN-CONTAINING PROTEIN"/>
    <property type="match status" value="1"/>
</dbReference>
<name>A0A914C5X6_9BILA</name>
<dbReference type="InterPro" id="IPR002018">
    <property type="entry name" value="CarbesteraseB"/>
</dbReference>
<feature type="domain" description="Carboxylesterase type B" evidence="2">
    <location>
        <begin position="51"/>
        <end position="362"/>
    </location>
</feature>
<dbReference type="Gene3D" id="3.40.50.1820">
    <property type="entry name" value="alpha/beta hydrolase"/>
    <property type="match status" value="1"/>
</dbReference>
<feature type="region of interest" description="Disordered" evidence="1">
    <location>
        <begin position="576"/>
        <end position="604"/>
    </location>
</feature>
<evidence type="ECO:0000256" key="1">
    <source>
        <dbReference type="SAM" id="MobiDB-lite"/>
    </source>
</evidence>
<reference evidence="4" key="1">
    <citation type="submission" date="2022-11" db="UniProtKB">
        <authorList>
            <consortium name="WormBaseParasite"/>
        </authorList>
    </citation>
    <scope>IDENTIFICATION</scope>
</reference>
<sequence length="604" mass="69656">MVQPLELHDINMLEFFEKLRLLHDEFENWMVTQGLLHGSMLCDTSTDERQKYGKIEGFPLFLTNENKANIFLGIPFASPPIDELRFEKPQPPQPWSETLQTKEFKKNCVPYVHHEIEPGYSEDCLYLNIFAPSKKSKDPGDRPVLVWIHGGRFASGGAAKYGYKMLAENFVSKGIVVVTIQYRLASFGFLSLDDTILPGNLGFWDQREVLLFLHKNIKHFGGNPNKITLWGRGAGASSVQALMISPETTDLFAQAIQTSNPVPVFEWTNENLTRTHSRKIATYVGCLMNDIKEIKACLKRKSTKDFHEAFELIAENTPPKFEQPLFYGPIVNQDFFHGIEDLDETKKRPNLIGLSNMDSYIQKDFEDMPWWIYMALKQGFHETMSAKAMYLLDVIPMANNNWPVYFFYLNNTNITIGQKIPYPGLIHATELAYLFGVYTFGKFKFNDNDLKLQKAIVDTISNFVYNGNPSTSTFSWTKINLANEWPYVNIDPNFEYRPNILDDLKLVLLNHKNKAEDIYNKADKDDIDEFETFKEVREVAEMEEEPLEPLTPSKIEEIYEKLAEYEEIAESKRAKQKVNDIEKAKKEAAEGVNQGHFRRSEDEF</sequence>
<keyword evidence="3" id="KW-1185">Reference proteome</keyword>
<proteinExistence type="predicted"/>
<dbReference type="PANTHER" id="PTHR44590">
    <property type="entry name" value="CARBOXYLIC ESTER HYDROLASE-RELATED"/>
    <property type="match status" value="1"/>
</dbReference>
<evidence type="ECO:0000259" key="2">
    <source>
        <dbReference type="Pfam" id="PF00135"/>
    </source>
</evidence>
<evidence type="ECO:0000313" key="4">
    <source>
        <dbReference type="WBParaSite" id="ACRNAN_Path_350.g1337.t1"/>
    </source>
</evidence>
<organism evidence="3 4">
    <name type="scientific">Acrobeloides nanus</name>
    <dbReference type="NCBI Taxonomy" id="290746"/>
    <lineage>
        <taxon>Eukaryota</taxon>
        <taxon>Metazoa</taxon>
        <taxon>Ecdysozoa</taxon>
        <taxon>Nematoda</taxon>
        <taxon>Chromadorea</taxon>
        <taxon>Rhabditida</taxon>
        <taxon>Tylenchina</taxon>
        <taxon>Cephalobomorpha</taxon>
        <taxon>Cephaloboidea</taxon>
        <taxon>Cephalobidae</taxon>
        <taxon>Acrobeloides</taxon>
    </lineage>
</organism>
<dbReference type="AlphaFoldDB" id="A0A914C5X6"/>
<dbReference type="WBParaSite" id="ACRNAN_Path_350.g1337.t1">
    <property type="protein sequence ID" value="ACRNAN_Path_350.g1337.t1"/>
    <property type="gene ID" value="ACRNAN_Path_350.g1337"/>
</dbReference>
<dbReference type="Pfam" id="PF00135">
    <property type="entry name" value="COesterase"/>
    <property type="match status" value="2"/>
</dbReference>
<feature type="compositionally biased region" description="Basic and acidic residues" evidence="1">
    <location>
        <begin position="576"/>
        <end position="589"/>
    </location>
</feature>
<dbReference type="InterPro" id="IPR029058">
    <property type="entry name" value="AB_hydrolase_fold"/>
</dbReference>
<feature type="domain" description="Carboxylesterase type B" evidence="2">
    <location>
        <begin position="397"/>
        <end position="494"/>
    </location>
</feature>
<dbReference type="SUPFAM" id="SSF53474">
    <property type="entry name" value="alpha/beta-Hydrolases"/>
    <property type="match status" value="1"/>
</dbReference>
<protein>
    <submittedName>
        <fullName evidence="4">Carboxylesterase type B domain-containing protein</fullName>
    </submittedName>
</protein>
<dbReference type="InterPro" id="IPR019819">
    <property type="entry name" value="Carboxylesterase_B_CS"/>
</dbReference>
<accession>A0A914C5X6</accession>
<dbReference type="PROSITE" id="PS00941">
    <property type="entry name" value="CARBOXYLESTERASE_B_2"/>
    <property type="match status" value="1"/>
</dbReference>
<evidence type="ECO:0000313" key="3">
    <source>
        <dbReference type="Proteomes" id="UP000887540"/>
    </source>
</evidence>